<comment type="subunit">
    <text evidence="12">F-type ATPases have 2 components, F(1) - the catalytic core - and F(0) - the membrane proton channel. F(1) has five subunits: alpha(3), beta(3), gamma(1), delta(1), epsilon(1). F(0) has three main subunits: a(1), b(2) and c(10-14). The alpha and beta chains form an alternating ring which encloses part of the gamma chain. F(1) is attached to F(0) by a central stalk formed by the gamma and epsilon chains, while a peripheral stalk is formed by the delta and b chains.</text>
</comment>
<dbReference type="HAMAP" id="MF_01398">
    <property type="entry name" value="ATP_synth_b_bprime"/>
    <property type="match status" value="1"/>
</dbReference>
<dbReference type="GO" id="GO:0046933">
    <property type="term" value="F:proton-transporting ATP synthase activity, rotational mechanism"/>
    <property type="evidence" value="ECO:0007669"/>
    <property type="project" value="UniProtKB-UniRule"/>
</dbReference>
<keyword evidence="3 12" id="KW-0138">CF(0)</keyword>
<comment type="function">
    <text evidence="10 12">F(1)F(0) ATP synthase produces ATP from ADP in the presence of a proton or sodium gradient. F-type ATPases consist of two structural domains, F(1) containing the extramembraneous catalytic core and F(0) containing the membrane proton channel, linked together by a central stalk and a peripheral stalk. During catalysis, ATP synthesis in the catalytic domain of F(1) is coupled via a rotary mechanism of the central stalk subunits to proton translocation.</text>
</comment>
<evidence type="ECO:0000256" key="3">
    <source>
        <dbReference type="ARBA" id="ARBA00022547"/>
    </source>
</evidence>
<dbReference type="CDD" id="cd06503">
    <property type="entry name" value="ATP-synt_Fo_b"/>
    <property type="match status" value="1"/>
</dbReference>
<dbReference type="Pfam" id="PF00430">
    <property type="entry name" value="ATP-synt_B"/>
    <property type="match status" value="1"/>
</dbReference>
<dbReference type="InterPro" id="IPR002146">
    <property type="entry name" value="ATP_synth_b/b'su_bac/chlpt"/>
</dbReference>
<protein>
    <recommendedName>
        <fullName evidence="12">ATP synthase subunit b</fullName>
    </recommendedName>
    <alternativeName>
        <fullName evidence="12">ATP synthase F(0) sector subunit b</fullName>
    </alternativeName>
    <alternativeName>
        <fullName evidence="12">ATPase subunit I</fullName>
    </alternativeName>
    <alternativeName>
        <fullName evidence="12">F-type ATPase subunit b</fullName>
        <shortName evidence="12">F-ATPase subunit b</shortName>
    </alternativeName>
</protein>
<evidence type="ECO:0000256" key="2">
    <source>
        <dbReference type="ARBA" id="ARBA00022448"/>
    </source>
</evidence>
<comment type="caution">
    <text evidence="15">The sequence shown here is derived from an EMBL/GenBank/DDBJ whole genome shotgun (WGS) entry which is preliminary data.</text>
</comment>
<feature type="transmembrane region" description="Helical" evidence="12">
    <location>
        <begin position="13"/>
        <end position="32"/>
    </location>
</feature>
<dbReference type="GO" id="GO:0045259">
    <property type="term" value="C:proton-transporting ATP synthase complex"/>
    <property type="evidence" value="ECO:0007669"/>
    <property type="project" value="UniProtKB-KW"/>
</dbReference>
<keyword evidence="9 12" id="KW-0066">ATP synthesis</keyword>
<keyword evidence="7 12" id="KW-0406">Ion transport</keyword>
<dbReference type="GO" id="GO:0012505">
    <property type="term" value="C:endomembrane system"/>
    <property type="evidence" value="ECO:0007669"/>
    <property type="project" value="UniProtKB-SubCell"/>
</dbReference>
<evidence type="ECO:0000256" key="12">
    <source>
        <dbReference type="HAMAP-Rule" id="MF_01398"/>
    </source>
</evidence>
<keyword evidence="12" id="KW-1003">Cell membrane</keyword>
<reference evidence="15" key="1">
    <citation type="submission" date="2020-10" db="EMBL/GenBank/DDBJ databases">
        <authorList>
            <person name="Gilroy R."/>
        </authorList>
    </citation>
    <scope>NUCLEOTIDE SEQUENCE</scope>
    <source>
        <strain evidence="15">ChiHile30-977</strain>
    </source>
</reference>
<evidence type="ECO:0000256" key="10">
    <source>
        <dbReference type="ARBA" id="ARBA00025198"/>
    </source>
</evidence>
<evidence type="ECO:0000256" key="6">
    <source>
        <dbReference type="ARBA" id="ARBA00022989"/>
    </source>
</evidence>
<comment type="similarity">
    <text evidence="1 12 13">Belongs to the ATPase B chain family.</text>
</comment>
<dbReference type="AlphaFoldDB" id="A0A9D0YVH4"/>
<gene>
    <name evidence="12" type="primary">atpF</name>
    <name evidence="15" type="ORF">IAA66_04515</name>
</gene>
<keyword evidence="5 12" id="KW-0375">Hydrogen ion transport</keyword>
<keyword evidence="8 12" id="KW-0472">Membrane</keyword>
<dbReference type="InterPro" id="IPR050059">
    <property type="entry name" value="ATP_synthase_B_chain"/>
</dbReference>
<evidence type="ECO:0000256" key="5">
    <source>
        <dbReference type="ARBA" id="ARBA00022781"/>
    </source>
</evidence>
<dbReference type="PANTHER" id="PTHR33445:SF2">
    <property type="entry name" value="ATP SYNTHASE SUBUNIT B', CHLOROPLASTIC"/>
    <property type="match status" value="1"/>
</dbReference>
<feature type="coiled-coil region" evidence="14">
    <location>
        <begin position="43"/>
        <end position="121"/>
    </location>
</feature>
<dbReference type="PANTHER" id="PTHR33445">
    <property type="entry name" value="ATP SYNTHASE SUBUNIT B', CHLOROPLASTIC"/>
    <property type="match status" value="1"/>
</dbReference>
<proteinExistence type="inferred from homology"/>
<keyword evidence="2 12" id="KW-0813">Transport</keyword>
<evidence type="ECO:0000256" key="7">
    <source>
        <dbReference type="ARBA" id="ARBA00023065"/>
    </source>
</evidence>
<evidence type="ECO:0000256" key="1">
    <source>
        <dbReference type="ARBA" id="ARBA00005513"/>
    </source>
</evidence>
<dbReference type="GO" id="GO:0046961">
    <property type="term" value="F:proton-transporting ATPase activity, rotational mechanism"/>
    <property type="evidence" value="ECO:0007669"/>
    <property type="project" value="TreeGrafter"/>
</dbReference>
<comment type="function">
    <text evidence="12">Component of the F(0) channel, it forms part of the peripheral stalk, linking F(1) to F(0).</text>
</comment>
<evidence type="ECO:0000256" key="9">
    <source>
        <dbReference type="ARBA" id="ARBA00023310"/>
    </source>
</evidence>
<dbReference type="Proteomes" id="UP000886819">
    <property type="component" value="Unassembled WGS sequence"/>
</dbReference>
<evidence type="ECO:0000256" key="14">
    <source>
        <dbReference type="SAM" id="Coils"/>
    </source>
</evidence>
<dbReference type="GO" id="GO:0005886">
    <property type="term" value="C:plasma membrane"/>
    <property type="evidence" value="ECO:0007669"/>
    <property type="project" value="UniProtKB-SubCell"/>
</dbReference>
<evidence type="ECO:0000313" key="15">
    <source>
        <dbReference type="EMBL" id="HIQ62837.1"/>
    </source>
</evidence>
<accession>A0A9D0YVH4</accession>
<evidence type="ECO:0000256" key="8">
    <source>
        <dbReference type="ARBA" id="ARBA00023136"/>
    </source>
</evidence>
<keyword evidence="6 12" id="KW-1133">Transmembrane helix</keyword>
<organism evidence="15 16">
    <name type="scientific">Candidatus Avichristensenella intestinipullorum</name>
    <dbReference type="NCBI Taxonomy" id="2840693"/>
    <lineage>
        <taxon>Bacteria</taxon>
        <taxon>Bacillati</taxon>
        <taxon>Bacillota</taxon>
        <taxon>Clostridia</taxon>
        <taxon>Candidatus Avichristensenella</taxon>
    </lineage>
</organism>
<evidence type="ECO:0000256" key="13">
    <source>
        <dbReference type="RuleBase" id="RU003848"/>
    </source>
</evidence>
<evidence type="ECO:0000313" key="16">
    <source>
        <dbReference type="Proteomes" id="UP000886819"/>
    </source>
</evidence>
<evidence type="ECO:0000256" key="4">
    <source>
        <dbReference type="ARBA" id="ARBA00022692"/>
    </source>
</evidence>
<keyword evidence="14" id="KW-0175">Coiled coil</keyword>
<sequence>MEDFLQLFNVRDILLHIVNTLILFVAIRLLVYKPVRKFMNARTERVQAQMDEAAAREAEAKQALEDANAQREEAARLAVMAQAESAEQARASAAETVEEARRQAEDIVAAAQAEADAQRRAAQADIQAQALSMAVEIAEKMIGRELQNKDNDALAREFLTKVG</sequence>
<reference evidence="15" key="2">
    <citation type="journal article" date="2021" name="PeerJ">
        <title>Extensive microbial diversity within the chicken gut microbiome revealed by metagenomics and culture.</title>
        <authorList>
            <person name="Gilroy R."/>
            <person name="Ravi A."/>
            <person name="Getino M."/>
            <person name="Pursley I."/>
            <person name="Horton D.L."/>
            <person name="Alikhan N.F."/>
            <person name="Baker D."/>
            <person name="Gharbi K."/>
            <person name="Hall N."/>
            <person name="Watson M."/>
            <person name="Adriaenssens E.M."/>
            <person name="Foster-Nyarko E."/>
            <person name="Jarju S."/>
            <person name="Secka A."/>
            <person name="Antonio M."/>
            <person name="Oren A."/>
            <person name="Chaudhuri R.R."/>
            <person name="La Ragione R."/>
            <person name="Hildebrand F."/>
            <person name="Pallen M.J."/>
        </authorList>
    </citation>
    <scope>NUCLEOTIDE SEQUENCE</scope>
    <source>
        <strain evidence="15">ChiHile30-977</strain>
    </source>
</reference>
<comment type="subcellular location">
    <subcellularLocation>
        <location evidence="12">Cell membrane</location>
        <topology evidence="12">Single-pass membrane protein</topology>
    </subcellularLocation>
    <subcellularLocation>
        <location evidence="11">Endomembrane system</location>
        <topology evidence="11">Single-pass membrane protein</topology>
    </subcellularLocation>
</comment>
<name>A0A9D0YVH4_9FIRM</name>
<dbReference type="EMBL" id="DVFI01000069">
    <property type="protein sequence ID" value="HIQ62837.1"/>
    <property type="molecule type" value="Genomic_DNA"/>
</dbReference>
<evidence type="ECO:0000256" key="11">
    <source>
        <dbReference type="ARBA" id="ARBA00037847"/>
    </source>
</evidence>
<keyword evidence="4 12" id="KW-0812">Transmembrane</keyword>